<protein>
    <submittedName>
        <fullName evidence="1">Uncharacterized protein</fullName>
    </submittedName>
</protein>
<dbReference type="Proteomes" id="UP000010366">
    <property type="component" value="Chromosome"/>
</dbReference>
<name>K9UEX9_CHAP6</name>
<dbReference type="EMBL" id="CP003600">
    <property type="protein sequence ID" value="AFY93677.1"/>
    <property type="molecule type" value="Genomic_DNA"/>
</dbReference>
<dbReference type="AlphaFoldDB" id="K9UEX9"/>
<proteinExistence type="predicted"/>
<organism evidence="1 2">
    <name type="scientific">Chamaesiphon minutus (strain ATCC 27169 / PCC 6605)</name>
    <dbReference type="NCBI Taxonomy" id="1173020"/>
    <lineage>
        <taxon>Bacteria</taxon>
        <taxon>Bacillati</taxon>
        <taxon>Cyanobacteriota</taxon>
        <taxon>Cyanophyceae</taxon>
        <taxon>Gomontiellales</taxon>
        <taxon>Chamaesiphonaceae</taxon>
        <taxon>Chamaesiphon</taxon>
    </lineage>
</organism>
<keyword evidence="2" id="KW-1185">Reference proteome</keyword>
<sequence>MPLSETELRELITRNDVDCRSLKLLWGIDSSQVYRLTFNRSAAIDRWTYLRQLTDKSKASRSAGSSN</sequence>
<evidence type="ECO:0000313" key="1">
    <source>
        <dbReference type="EMBL" id="AFY93677.1"/>
    </source>
</evidence>
<evidence type="ECO:0000313" key="2">
    <source>
        <dbReference type="Proteomes" id="UP000010366"/>
    </source>
</evidence>
<dbReference type="KEGG" id="cmp:Cha6605_2632"/>
<gene>
    <name evidence="1" type="ORF">Cha6605_2632</name>
</gene>
<accession>K9UEX9</accession>
<reference evidence="1 2" key="1">
    <citation type="submission" date="2012-05" db="EMBL/GenBank/DDBJ databases">
        <title>Finished chromosome of genome of Chamaesiphon sp. PCC 6605.</title>
        <authorList>
            <consortium name="US DOE Joint Genome Institute"/>
            <person name="Gugger M."/>
            <person name="Coursin T."/>
            <person name="Rippka R."/>
            <person name="Tandeau De Marsac N."/>
            <person name="Huntemann M."/>
            <person name="Wei C.-L."/>
            <person name="Han J."/>
            <person name="Detter J.C."/>
            <person name="Han C."/>
            <person name="Tapia R."/>
            <person name="Chen A."/>
            <person name="Kyrpides N."/>
            <person name="Mavromatis K."/>
            <person name="Markowitz V."/>
            <person name="Szeto E."/>
            <person name="Ivanova N."/>
            <person name="Pagani I."/>
            <person name="Pati A."/>
            <person name="Goodwin L."/>
            <person name="Nordberg H.P."/>
            <person name="Cantor M.N."/>
            <person name="Hua S.X."/>
            <person name="Woyke T."/>
            <person name="Kerfeld C.A."/>
        </authorList>
    </citation>
    <scope>NUCLEOTIDE SEQUENCE [LARGE SCALE GENOMIC DNA]</scope>
    <source>
        <strain evidence="2">ATCC 27169 / PCC 6605</strain>
    </source>
</reference>
<dbReference type="HOGENOM" id="CLU_2804604_0_0_3"/>